<dbReference type="PATRIC" id="fig|745776.4.peg.540"/>
<organism evidence="2 3">
    <name type="scientific">Deinococcus gobiensis (strain DSM 21396 / JCM 16679 / CGMCC 1.7299 / I-0)</name>
    <dbReference type="NCBI Taxonomy" id="745776"/>
    <lineage>
        <taxon>Bacteria</taxon>
        <taxon>Thermotogati</taxon>
        <taxon>Deinococcota</taxon>
        <taxon>Deinococci</taxon>
        <taxon>Deinococcales</taxon>
        <taxon>Deinococcaceae</taxon>
        <taxon>Deinococcus</taxon>
    </lineage>
</organism>
<evidence type="ECO:0000256" key="1">
    <source>
        <dbReference type="SAM" id="MobiDB-lite"/>
    </source>
</evidence>
<dbReference type="Proteomes" id="UP000007575">
    <property type="component" value="Chromosome"/>
</dbReference>
<feature type="region of interest" description="Disordered" evidence="1">
    <location>
        <begin position="1"/>
        <end position="32"/>
    </location>
</feature>
<name>H8GWI8_DEIGI</name>
<evidence type="ECO:0000313" key="3">
    <source>
        <dbReference type="Proteomes" id="UP000007575"/>
    </source>
</evidence>
<dbReference type="KEGG" id="dgo:DGo_CA0531"/>
<accession>H8GWI8</accession>
<protein>
    <submittedName>
        <fullName evidence="2">Uncharacterized protein</fullName>
    </submittedName>
</protein>
<feature type="compositionally biased region" description="Basic and acidic residues" evidence="1">
    <location>
        <begin position="1"/>
        <end position="10"/>
    </location>
</feature>
<keyword evidence="3" id="KW-1185">Reference proteome</keyword>
<dbReference type="STRING" id="745776.DGo_CA0531"/>
<proteinExistence type="predicted"/>
<sequence length="62" mass="6593">MWPPEGRDRPAWAGNGHAGPAGVRGPGRGEGTGMCRTAENPCLTAFSVYRKGPEVQEKLKVT</sequence>
<dbReference type="HOGENOM" id="CLU_2896625_0_0_0"/>
<dbReference type="EMBL" id="CP002191">
    <property type="protein sequence ID" value="AFD24458.1"/>
    <property type="molecule type" value="Genomic_DNA"/>
</dbReference>
<reference evidence="2 3" key="1">
    <citation type="journal article" date="2012" name="PLoS ONE">
        <title>Genome sequence and transcriptome analysis of the radioresistant bacterium Deinococcus gobiensis: insights into the extreme environmental adaptations.</title>
        <authorList>
            <person name="Yuan M."/>
            <person name="Chen M."/>
            <person name="Zhang W."/>
            <person name="Lu W."/>
            <person name="Wang J."/>
            <person name="Yang M."/>
            <person name="Zhao P."/>
            <person name="Tang R."/>
            <person name="Li X."/>
            <person name="Hao Y."/>
            <person name="Zhou Z."/>
            <person name="Zhan Y."/>
            <person name="Yu H."/>
            <person name="Teng C."/>
            <person name="Yan Y."/>
            <person name="Ping S."/>
            <person name="Wang Y."/>
            <person name="Lin M."/>
        </authorList>
    </citation>
    <scope>NUCLEOTIDE SEQUENCE [LARGE SCALE GENOMIC DNA]</scope>
    <source>
        <strain evidence="2 3">I-0</strain>
    </source>
</reference>
<dbReference type="AlphaFoldDB" id="H8GWI8"/>
<feature type="compositionally biased region" description="Gly residues" evidence="1">
    <location>
        <begin position="16"/>
        <end position="32"/>
    </location>
</feature>
<gene>
    <name evidence="2" type="ordered locus">DGo_CA0531</name>
</gene>
<evidence type="ECO:0000313" key="2">
    <source>
        <dbReference type="EMBL" id="AFD24458.1"/>
    </source>
</evidence>